<feature type="transmembrane region" description="Helical" evidence="1">
    <location>
        <begin position="295"/>
        <end position="319"/>
    </location>
</feature>
<feature type="transmembrane region" description="Helical" evidence="1">
    <location>
        <begin position="6"/>
        <end position="25"/>
    </location>
</feature>
<dbReference type="EMBL" id="SAYJ01000013">
    <property type="protein sequence ID" value="TXJ57278.1"/>
    <property type="molecule type" value="Genomic_DNA"/>
</dbReference>
<dbReference type="Proteomes" id="UP000325013">
    <property type="component" value="Unassembled WGS sequence"/>
</dbReference>
<feature type="transmembrane region" description="Helical" evidence="1">
    <location>
        <begin position="196"/>
        <end position="217"/>
    </location>
</feature>
<dbReference type="InterPro" id="IPR002823">
    <property type="entry name" value="DUF112_TM"/>
</dbReference>
<dbReference type="PANTHER" id="PTHR35342">
    <property type="entry name" value="TRICARBOXYLIC TRANSPORT PROTEIN"/>
    <property type="match status" value="1"/>
</dbReference>
<keyword evidence="1" id="KW-0812">Transmembrane</keyword>
<dbReference type="Pfam" id="PF01970">
    <property type="entry name" value="TctA"/>
    <property type="match status" value="1"/>
</dbReference>
<proteinExistence type="predicted"/>
<evidence type="ECO:0000313" key="3">
    <source>
        <dbReference type="EMBL" id="TXJ57278.1"/>
    </source>
</evidence>
<feature type="domain" description="DUF112" evidence="2">
    <location>
        <begin position="16"/>
        <end position="436"/>
    </location>
</feature>
<keyword evidence="1" id="KW-0472">Membrane</keyword>
<gene>
    <name evidence="3" type="ORF">EPJ67_05370</name>
</gene>
<feature type="transmembrane region" description="Helical" evidence="1">
    <location>
        <begin position="143"/>
        <end position="163"/>
    </location>
</feature>
<sequence>MEFINALISLINPSVLMFLLVGVFLGSLIGTLPGLTATMGIALLVPLTFWLDSTSGFAMLIGLWNSAIWSGGISAILINTPGTPASIMTTLDGYELTKKGHARLALDINTIGSVFGGLFSTLILIIFAFPLSKVTLKFGPPEYFALGVFGLTMMIAIGGTSLLKSLTMGIAGLLIATIGSDAVVGAQRFTFGNINLIQGINFIAMLIGALGLSEILYQIATREFFGNRNTNIKFGDEKINLSILKKIFLPSVASSGVGIIVGAIPAAGGDIASIISYGQAKKLSKNPQEYGKGSLVGLAISCVTNNSVIGGALITMLTLGIPGDTVTAILIGALISYGVQPGAQMFTNNATLVYTIMCLMILANIIILIYGLLMTRVMSKFLKLKKEYIWISVCIFSLIGSYALQYSLFDVFIMLLFSLIGLIAKINDYPLGPFILGFLLEPIIESNFNRSLVLSYGSVNFLWSRPITMLFLGFSILSVLISMIIESRNRKKNIEKLNNN</sequence>
<dbReference type="OrthoDB" id="359531at2"/>
<name>A0A5C8G735_9SPIR</name>
<feature type="transmembrane region" description="Helical" evidence="1">
    <location>
        <begin position="393"/>
        <end position="424"/>
    </location>
</feature>
<feature type="transmembrane region" description="Helical" evidence="1">
    <location>
        <begin position="247"/>
        <end position="275"/>
    </location>
</feature>
<feature type="transmembrane region" description="Helical" evidence="1">
    <location>
        <begin position="170"/>
        <end position="190"/>
    </location>
</feature>
<keyword evidence="1" id="KW-1133">Transmembrane helix</keyword>
<evidence type="ECO:0000256" key="1">
    <source>
        <dbReference type="SAM" id="Phobius"/>
    </source>
</evidence>
<feature type="transmembrane region" description="Helical" evidence="1">
    <location>
        <begin position="32"/>
        <end position="51"/>
    </location>
</feature>
<feature type="transmembrane region" description="Helical" evidence="1">
    <location>
        <begin position="108"/>
        <end position="131"/>
    </location>
</feature>
<evidence type="ECO:0000313" key="4">
    <source>
        <dbReference type="Proteomes" id="UP000325013"/>
    </source>
</evidence>
<feature type="transmembrane region" description="Helical" evidence="1">
    <location>
        <begin position="467"/>
        <end position="485"/>
    </location>
</feature>
<dbReference type="PANTHER" id="PTHR35342:SF5">
    <property type="entry name" value="TRICARBOXYLIC TRANSPORT PROTEIN"/>
    <property type="match status" value="1"/>
</dbReference>
<feature type="transmembrane region" description="Helical" evidence="1">
    <location>
        <begin position="352"/>
        <end position="373"/>
    </location>
</feature>
<accession>A0A5C8G735</accession>
<dbReference type="AlphaFoldDB" id="A0A5C8G735"/>
<reference evidence="3 4" key="1">
    <citation type="journal article" date="1992" name="Lakartidningen">
        <title>[Penicillin V and not amoxicillin is the first choice preparation in acute otitis].</title>
        <authorList>
            <person name="Kamme C."/>
            <person name="Lundgren K."/>
            <person name="Prellner K."/>
        </authorList>
    </citation>
    <scope>NUCLEOTIDE SEQUENCE [LARGE SCALE GENOMIC DNA]</scope>
    <source>
        <strain evidence="3 4">PC2777IV</strain>
    </source>
</reference>
<dbReference type="RefSeq" id="WP_147528708.1">
    <property type="nucleotide sequence ID" value="NZ_SAYJ01000013.1"/>
</dbReference>
<organism evidence="3 4">
    <name type="scientific">Brachyspira aalborgi</name>
    <dbReference type="NCBI Taxonomy" id="29522"/>
    <lineage>
        <taxon>Bacteria</taxon>
        <taxon>Pseudomonadati</taxon>
        <taxon>Spirochaetota</taxon>
        <taxon>Spirochaetia</taxon>
        <taxon>Brachyspirales</taxon>
        <taxon>Brachyspiraceae</taxon>
        <taxon>Brachyspira</taxon>
    </lineage>
</organism>
<evidence type="ECO:0000259" key="2">
    <source>
        <dbReference type="Pfam" id="PF01970"/>
    </source>
</evidence>
<protein>
    <recommendedName>
        <fullName evidence="2">DUF112 domain-containing protein</fullName>
    </recommendedName>
</protein>
<comment type="caution">
    <text evidence="3">The sequence shown here is derived from an EMBL/GenBank/DDBJ whole genome shotgun (WGS) entry which is preliminary data.</text>
</comment>